<feature type="region of interest" description="Disordered" evidence="11">
    <location>
        <begin position="311"/>
        <end position="345"/>
    </location>
</feature>
<evidence type="ECO:0000256" key="5">
    <source>
        <dbReference type="ARBA" id="ARBA00022833"/>
    </source>
</evidence>
<keyword evidence="9" id="KW-0539">Nucleus</keyword>
<feature type="compositionally biased region" description="Low complexity" evidence="11">
    <location>
        <begin position="267"/>
        <end position="282"/>
    </location>
</feature>
<dbReference type="Pfam" id="PF00096">
    <property type="entry name" value="zf-C2H2"/>
    <property type="match status" value="2"/>
</dbReference>
<evidence type="ECO:0000256" key="3">
    <source>
        <dbReference type="ARBA" id="ARBA00022737"/>
    </source>
</evidence>
<sequence>MDISEAFRPEDITKTDFFDFVVAPDVTDNSALQQFNRSMKSVGIFLESYNNNNNNEDPSTERKEANNNHLVLGNGTSDGSAQSPAFTGTPFWSQSSNCDKEAVRWEPSMLEDLNCWSQGGQGDNSSTSKTLTETENTDGAIYTLTVLNGAEQSSTWYRPPEATEEETNRSQSTTSTTLSSHQNSVDLDTFLDSIPSSVVKSLSETTSYQNGYPRTSTELITTVASSDTPLTTTVKSEFAYNDSGYADTKEELCNQLVNEIVLGNNPTGGQFNNNNDWKMSDNNSDRPTPGMDSLLRNALQGKAFLTRYNGNNSIKTKKSDDMRRVLGSPPSTKPPSSEASFSTEMEEDIKTRSPLMAVSLEGGTVVMFDGGGGTGTMLIDSDNPSSAQSMDDIFLSQLDAVSYPEDYEKLKRIENEVAESVEQYCSLDPSSQSIYIPTHLSDGGRLQPIGHLDHSLLNALPSTTSKNKKYTKRSSSSKSPHQLQSPGSSSGIRKERSLHYCNICSKGFKDKYSVNVHIRTHTGEKPFSCSLCGKSFRQKAHLAKHYHTHLAQAKNAANGSTSKPPATKSR</sequence>
<proteinExistence type="predicted"/>
<evidence type="ECO:0000256" key="10">
    <source>
        <dbReference type="PROSITE-ProRule" id="PRU00042"/>
    </source>
</evidence>
<dbReference type="GO" id="GO:0008270">
    <property type="term" value="F:zinc ion binding"/>
    <property type="evidence" value="ECO:0007669"/>
    <property type="project" value="UniProtKB-KW"/>
</dbReference>
<feature type="compositionally biased region" description="Polar residues" evidence="11">
    <location>
        <begin position="480"/>
        <end position="491"/>
    </location>
</feature>
<dbReference type="GO" id="GO:0048619">
    <property type="term" value="P:embryonic hindgut morphogenesis"/>
    <property type="evidence" value="ECO:0007669"/>
    <property type="project" value="TreeGrafter"/>
</dbReference>
<keyword evidence="8" id="KW-0804">Transcription</keyword>
<dbReference type="PROSITE" id="PS50157">
    <property type="entry name" value="ZINC_FINGER_C2H2_2"/>
    <property type="match status" value="2"/>
</dbReference>
<reference evidence="13" key="1">
    <citation type="submission" date="2015-11" db="EMBL/GenBank/DDBJ databases">
        <title>De novo transcriptome assembly of four potential Pierce s Disease insect vectors from Arizona vineyards.</title>
        <authorList>
            <person name="Tassone E.E."/>
        </authorList>
    </citation>
    <scope>NUCLEOTIDE SEQUENCE</scope>
</reference>
<accession>A0A1B6I5R9</accession>
<comment type="subcellular location">
    <subcellularLocation>
        <location evidence="1">Nucleus</location>
    </subcellularLocation>
</comment>
<dbReference type="AlphaFoldDB" id="A0A1B6I5R9"/>
<name>A0A1B6I5R9_9HEMI</name>
<evidence type="ECO:0000259" key="12">
    <source>
        <dbReference type="PROSITE" id="PS50157"/>
    </source>
</evidence>
<dbReference type="PROSITE" id="PS00028">
    <property type="entry name" value="ZINC_FINGER_C2H2_1"/>
    <property type="match status" value="2"/>
</dbReference>
<feature type="region of interest" description="Disordered" evidence="11">
    <location>
        <begin position="462"/>
        <end position="492"/>
    </location>
</feature>
<feature type="region of interest" description="Disordered" evidence="11">
    <location>
        <begin position="267"/>
        <end position="292"/>
    </location>
</feature>
<evidence type="ECO:0000256" key="1">
    <source>
        <dbReference type="ARBA" id="ARBA00004123"/>
    </source>
</evidence>
<dbReference type="PANTHER" id="PTHR14196">
    <property type="entry name" value="ODD-SKIPPED - RELATED"/>
    <property type="match status" value="1"/>
</dbReference>
<dbReference type="InterPro" id="IPR036236">
    <property type="entry name" value="Znf_C2H2_sf"/>
</dbReference>
<keyword evidence="3" id="KW-0677">Repeat</keyword>
<keyword evidence="6" id="KW-0805">Transcription regulation</keyword>
<evidence type="ECO:0000256" key="11">
    <source>
        <dbReference type="SAM" id="MobiDB-lite"/>
    </source>
</evidence>
<feature type="compositionally biased region" description="Polar residues" evidence="11">
    <location>
        <begin position="115"/>
        <end position="134"/>
    </location>
</feature>
<gene>
    <name evidence="13" type="ORF">g.14687</name>
</gene>
<feature type="domain" description="C2H2-type" evidence="12">
    <location>
        <begin position="499"/>
        <end position="526"/>
    </location>
</feature>
<evidence type="ECO:0000313" key="13">
    <source>
        <dbReference type="EMBL" id="JAS82247.1"/>
    </source>
</evidence>
<dbReference type="GO" id="GO:0005634">
    <property type="term" value="C:nucleus"/>
    <property type="evidence" value="ECO:0007669"/>
    <property type="project" value="UniProtKB-SubCell"/>
</dbReference>
<dbReference type="GO" id="GO:0009880">
    <property type="term" value="P:embryonic pattern specification"/>
    <property type="evidence" value="ECO:0007669"/>
    <property type="project" value="TreeGrafter"/>
</dbReference>
<dbReference type="EMBL" id="GECU01025459">
    <property type="protein sequence ID" value="JAS82247.1"/>
    <property type="molecule type" value="Transcribed_RNA"/>
</dbReference>
<feature type="compositionally biased region" description="Low complexity" evidence="11">
    <location>
        <begin position="169"/>
        <end position="181"/>
    </location>
</feature>
<dbReference type="SMART" id="SM00355">
    <property type="entry name" value="ZnF_C2H2"/>
    <property type="match status" value="2"/>
</dbReference>
<dbReference type="PANTHER" id="PTHR14196:SF10">
    <property type="entry name" value="C2H2-TYPE DOMAIN-CONTAINING PROTEIN"/>
    <property type="match status" value="1"/>
</dbReference>
<feature type="compositionally biased region" description="Polar residues" evidence="11">
    <location>
        <begin position="74"/>
        <end position="97"/>
    </location>
</feature>
<feature type="region of interest" description="Disordered" evidence="11">
    <location>
        <begin position="69"/>
        <end position="97"/>
    </location>
</feature>
<organism evidence="13">
    <name type="scientific">Homalodisca liturata</name>
    <dbReference type="NCBI Taxonomy" id="320908"/>
    <lineage>
        <taxon>Eukaryota</taxon>
        <taxon>Metazoa</taxon>
        <taxon>Ecdysozoa</taxon>
        <taxon>Arthropoda</taxon>
        <taxon>Hexapoda</taxon>
        <taxon>Insecta</taxon>
        <taxon>Pterygota</taxon>
        <taxon>Neoptera</taxon>
        <taxon>Paraneoptera</taxon>
        <taxon>Hemiptera</taxon>
        <taxon>Auchenorrhyncha</taxon>
        <taxon>Membracoidea</taxon>
        <taxon>Cicadellidae</taxon>
        <taxon>Cicadellinae</taxon>
        <taxon>Proconiini</taxon>
        <taxon>Homalodisca</taxon>
    </lineage>
</organism>
<feature type="compositionally biased region" description="Polar residues" evidence="11">
    <location>
        <begin position="555"/>
        <end position="564"/>
    </location>
</feature>
<protein>
    <recommendedName>
        <fullName evidence="12">C2H2-type domain-containing protein</fullName>
    </recommendedName>
</protein>
<evidence type="ECO:0000256" key="9">
    <source>
        <dbReference type="ARBA" id="ARBA00023242"/>
    </source>
</evidence>
<dbReference type="InterPro" id="IPR050717">
    <property type="entry name" value="C2H2-ZF_Transcription_Reg"/>
</dbReference>
<evidence type="ECO:0000256" key="8">
    <source>
        <dbReference type="ARBA" id="ARBA00023163"/>
    </source>
</evidence>
<feature type="region of interest" description="Disordered" evidence="11">
    <location>
        <begin position="550"/>
        <end position="570"/>
    </location>
</feature>
<evidence type="ECO:0000256" key="2">
    <source>
        <dbReference type="ARBA" id="ARBA00022723"/>
    </source>
</evidence>
<dbReference type="GO" id="GO:0000977">
    <property type="term" value="F:RNA polymerase II transcription regulatory region sequence-specific DNA binding"/>
    <property type="evidence" value="ECO:0007669"/>
    <property type="project" value="TreeGrafter"/>
</dbReference>
<feature type="region of interest" description="Disordered" evidence="11">
    <location>
        <begin position="152"/>
        <end position="181"/>
    </location>
</feature>
<dbReference type="SUPFAM" id="SSF57667">
    <property type="entry name" value="beta-beta-alpha zinc fingers"/>
    <property type="match status" value="1"/>
</dbReference>
<keyword evidence="2" id="KW-0479">Metal-binding</keyword>
<feature type="compositionally biased region" description="Polar residues" evidence="11">
    <location>
        <begin position="334"/>
        <end position="343"/>
    </location>
</feature>
<dbReference type="GO" id="GO:0000981">
    <property type="term" value="F:DNA-binding transcription factor activity, RNA polymerase II-specific"/>
    <property type="evidence" value="ECO:0007669"/>
    <property type="project" value="TreeGrafter"/>
</dbReference>
<evidence type="ECO:0000256" key="6">
    <source>
        <dbReference type="ARBA" id="ARBA00023015"/>
    </source>
</evidence>
<dbReference type="InterPro" id="IPR013087">
    <property type="entry name" value="Znf_C2H2_type"/>
</dbReference>
<evidence type="ECO:0000256" key="7">
    <source>
        <dbReference type="ARBA" id="ARBA00023125"/>
    </source>
</evidence>
<dbReference type="Gene3D" id="3.30.160.60">
    <property type="entry name" value="Classic Zinc Finger"/>
    <property type="match status" value="2"/>
</dbReference>
<keyword evidence="7" id="KW-0238">DNA-binding</keyword>
<keyword evidence="5" id="KW-0862">Zinc</keyword>
<feature type="domain" description="C2H2-type" evidence="12">
    <location>
        <begin position="527"/>
        <end position="554"/>
    </location>
</feature>
<evidence type="ECO:0000256" key="4">
    <source>
        <dbReference type="ARBA" id="ARBA00022771"/>
    </source>
</evidence>
<feature type="region of interest" description="Disordered" evidence="11">
    <location>
        <begin position="114"/>
        <end position="136"/>
    </location>
</feature>
<keyword evidence="4 10" id="KW-0863">Zinc-finger</keyword>
<dbReference type="FunFam" id="3.30.160.60:FF:001385">
    <property type="entry name" value="zinc finger protein 774"/>
    <property type="match status" value="1"/>
</dbReference>